<proteinExistence type="evidence at transcript level"/>
<name>Q39561_CARPA</name>
<dbReference type="AlphaFoldDB" id="Q39561"/>
<sequence>MEPGIVIGGLQDVEGDANNLEYQELARFAVDEHNKKTNAMLQFKRVVNVKQAVVEGLKYCITLEAVDGHKTKVYEAEIWLKLWENFRSLEGFKLLGDAH</sequence>
<accession>Q39561</accession>
<evidence type="ECO:0000259" key="4">
    <source>
        <dbReference type="SMART" id="SM00043"/>
    </source>
</evidence>
<dbReference type="SUPFAM" id="SSF54403">
    <property type="entry name" value="Cystatin/monellin"/>
    <property type="match status" value="1"/>
</dbReference>
<evidence type="ECO:0000256" key="1">
    <source>
        <dbReference type="ARBA" id="ARBA00022690"/>
    </source>
</evidence>
<dbReference type="Gene3D" id="3.10.450.10">
    <property type="match status" value="1"/>
</dbReference>
<dbReference type="MEROPS" id="I25.030"/>
<evidence type="ECO:0000313" key="5">
    <source>
        <dbReference type="EMBL" id="CAA50437.1"/>
    </source>
</evidence>
<dbReference type="Pfam" id="PF16845">
    <property type="entry name" value="SQAPI"/>
    <property type="match status" value="1"/>
</dbReference>
<evidence type="ECO:0000256" key="3">
    <source>
        <dbReference type="RuleBase" id="RU362130"/>
    </source>
</evidence>
<dbReference type="InterPro" id="IPR000010">
    <property type="entry name" value="Cystatin_dom"/>
</dbReference>
<dbReference type="PANTHER" id="PTHR11413:SF116">
    <property type="entry name" value="MULTICYSTATIN"/>
    <property type="match status" value="1"/>
</dbReference>
<comment type="similarity">
    <text evidence="3">Belongs to the cystatin family. Phytocystatin subfamily.</text>
</comment>
<dbReference type="CDD" id="cd00042">
    <property type="entry name" value="CY"/>
    <property type="match status" value="1"/>
</dbReference>
<organism evidence="5">
    <name type="scientific">Carica papaya</name>
    <name type="common">Papaya</name>
    <dbReference type="NCBI Taxonomy" id="3649"/>
    <lineage>
        <taxon>Eukaryota</taxon>
        <taxon>Viridiplantae</taxon>
        <taxon>Streptophyta</taxon>
        <taxon>Embryophyta</taxon>
        <taxon>Tracheophyta</taxon>
        <taxon>Spermatophyta</taxon>
        <taxon>Magnoliopsida</taxon>
        <taxon>eudicotyledons</taxon>
        <taxon>Gunneridae</taxon>
        <taxon>Pentapetalae</taxon>
        <taxon>rosids</taxon>
        <taxon>malvids</taxon>
        <taxon>Brassicales</taxon>
        <taxon>Caricaceae</taxon>
        <taxon>Carica</taxon>
    </lineage>
</organism>
<dbReference type="GO" id="GO:0004869">
    <property type="term" value="F:cysteine-type endopeptidase inhibitor activity"/>
    <property type="evidence" value="ECO:0007669"/>
    <property type="project" value="UniProtKB-KW"/>
</dbReference>
<dbReference type="InterPro" id="IPR027214">
    <property type="entry name" value="Cystatin"/>
</dbReference>
<reference evidence="5" key="1">
    <citation type="journal article" date="1995" name="Gene">
        <title>Inhibition of cysteine proteinases by Carica papaya cystatin produced in Escherichia coli.</title>
        <authorList>
            <person name="Song I."/>
            <person name="Taylor M."/>
            <person name="Baker K."/>
            <person name="Bateman R.C. Jr"/>
        </authorList>
    </citation>
    <scope>NUCLEOTIDE SEQUENCE</scope>
    <source>
        <tissue evidence="5">Leaf</tissue>
    </source>
</reference>
<feature type="domain" description="Cystatin" evidence="4">
    <location>
        <begin position="5"/>
        <end position="95"/>
    </location>
</feature>
<protein>
    <recommendedName>
        <fullName evidence="3">Cysteine proteinase inhibitor</fullName>
    </recommendedName>
</protein>
<dbReference type="SMART" id="SM00043">
    <property type="entry name" value="CY"/>
    <property type="match status" value="1"/>
</dbReference>
<keyword evidence="2 3" id="KW-0789">Thiol protease inhibitor</keyword>
<dbReference type="PANTHER" id="PTHR11413">
    <property type="entry name" value="CYSTATIN FAMILY MEMBER"/>
    <property type="match status" value="1"/>
</dbReference>
<dbReference type="EMBL" id="X71124">
    <property type="protein sequence ID" value="CAA50437.1"/>
    <property type="molecule type" value="mRNA"/>
</dbReference>
<keyword evidence="1 3" id="KW-0646">Protease inhibitor</keyword>
<dbReference type="InterPro" id="IPR046350">
    <property type="entry name" value="Cystatin_sf"/>
</dbReference>
<evidence type="ECO:0000256" key="2">
    <source>
        <dbReference type="ARBA" id="ARBA00022704"/>
    </source>
</evidence>
<dbReference type="PIR" id="JC4259">
    <property type="entry name" value="JC4259"/>
</dbReference>